<name>A0AAN7NGA0_MYCAM</name>
<protein>
    <submittedName>
        <fullName evidence="2">Uncharacterized protein</fullName>
    </submittedName>
</protein>
<evidence type="ECO:0000313" key="3">
    <source>
        <dbReference type="Proteomes" id="UP001333110"/>
    </source>
</evidence>
<gene>
    <name evidence="2" type="ORF">QYF61_015112</name>
</gene>
<evidence type="ECO:0000256" key="1">
    <source>
        <dbReference type="SAM" id="MobiDB-lite"/>
    </source>
</evidence>
<keyword evidence="3" id="KW-1185">Reference proteome</keyword>
<dbReference type="AlphaFoldDB" id="A0AAN7NGA0"/>
<dbReference type="Proteomes" id="UP001333110">
    <property type="component" value="Unassembled WGS sequence"/>
</dbReference>
<comment type="caution">
    <text evidence="2">The sequence shown here is derived from an EMBL/GenBank/DDBJ whole genome shotgun (WGS) entry which is preliminary data.</text>
</comment>
<dbReference type="EMBL" id="JAUNZN010000002">
    <property type="protein sequence ID" value="KAK4827158.1"/>
    <property type="molecule type" value="Genomic_DNA"/>
</dbReference>
<sequence>MLLGTIPSTREVWEERLPVKTEAKKFLSTSPFSSSFVTSLPVVFISSSCPLAFLTPYLHNRAASLYSLQDTCLCFHCLCSSFLPFSLTSRSRLSRASLLPSFPDFLHLVTLFQKLCIPGFEAFQRFYRQEGGDSSHSSPAPAWGPSHGRQSSMNCSNVGPFHEVQSFRNRLLQRGSPTGSQVLPANLLQRGILSPWIHRSCQRPALAWASHGVTASFGIHLLWCGVLHGLQVDICSTINPMGCRGTSLPHHGLHHGLQGNLCSGAWSTSTPPSSLTLVSAELFLSHTLTPLLWLPFHSSFFPLLKYVIPEALPPSLMGSALASGGSILELAAVKAATLL</sequence>
<evidence type="ECO:0000313" key="2">
    <source>
        <dbReference type="EMBL" id="KAK4827158.1"/>
    </source>
</evidence>
<feature type="region of interest" description="Disordered" evidence="1">
    <location>
        <begin position="132"/>
        <end position="151"/>
    </location>
</feature>
<proteinExistence type="predicted"/>
<reference evidence="2 3" key="1">
    <citation type="journal article" date="2023" name="J. Hered.">
        <title>Chromosome-level genome of the wood stork (Mycteria americana) provides insight into avian chromosome evolution.</title>
        <authorList>
            <person name="Flamio R. Jr."/>
            <person name="Ramstad K.M."/>
        </authorList>
    </citation>
    <scope>NUCLEOTIDE SEQUENCE [LARGE SCALE GENOMIC DNA]</scope>
    <source>
        <strain evidence="2">JAX WOST 10</strain>
    </source>
</reference>
<organism evidence="2 3">
    <name type="scientific">Mycteria americana</name>
    <name type="common">Wood stork</name>
    <dbReference type="NCBI Taxonomy" id="33587"/>
    <lineage>
        <taxon>Eukaryota</taxon>
        <taxon>Metazoa</taxon>
        <taxon>Chordata</taxon>
        <taxon>Craniata</taxon>
        <taxon>Vertebrata</taxon>
        <taxon>Euteleostomi</taxon>
        <taxon>Archelosauria</taxon>
        <taxon>Archosauria</taxon>
        <taxon>Dinosauria</taxon>
        <taxon>Saurischia</taxon>
        <taxon>Theropoda</taxon>
        <taxon>Coelurosauria</taxon>
        <taxon>Aves</taxon>
        <taxon>Neognathae</taxon>
        <taxon>Neoaves</taxon>
        <taxon>Aequornithes</taxon>
        <taxon>Ciconiiformes</taxon>
        <taxon>Ciconiidae</taxon>
        <taxon>Mycteria</taxon>
    </lineage>
</organism>
<accession>A0AAN7NGA0</accession>